<dbReference type="Proteomes" id="UP000283709">
    <property type="component" value="Unassembled WGS sequence"/>
</dbReference>
<name>A0A3R7GX04_9BURK</name>
<dbReference type="PANTHER" id="PTHR30251:SF4">
    <property type="entry name" value="SLR1668 PROTEIN"/>
    <property type="match status" value="1"/>
</dbReference>
<protein>
    <recommendedName>
        <fullName evidence="10">Molecular chaperone</fullName>
    </recommendedName>
</protein>
<dbReference type="InterPro" id="IPR016147">
    <property type="entry name" value="Pili_assmbl_chaperone_N"/>
</dbReference>
<keyword evidence="4" id="KW-0574">Periplasm</keyword>
<dbReference type="EMBL" id="MCAS01000003">
    <property type="protein sequence ID" value="RKF49814.1"/>
    <property type="molecule type" value="Genomic_DNA"/>
</dbReference>
<comment type="caution">
    <text evidence="8">The sequence shown here is derived from an EMBL/GenBank/DDBJ whole genome shotgun (WGS) entry which is preliminary data.</text>
</comment>
<evidence type="ECO:0008006" key="10">
    <source>
        <dbReference type="Google" id="ProtNLM"/>
    </source>
</evidence>
<dbReference type="Pfam" id="PF00345">
    <property type="entry name" value="PapD_N"/>
    <property type="match status" value="1"/>
</dbReference>
<dbReference type="InterPro" id="IPR008962">
    <property type="entry name" value="PapD-like_sf"/>
</dbReference>
<proteinExistence type="inferred from homology"/>
<dbReference type="InterPro" id="IPR036316">
    <property type="entry name" value="Pili_assmbl_chap_C_dom_sf"/>
</dbReference>
<dbReference type="SUPFAM" id="SSF49354">
    <property type="entry name" value="PapD-like"/>
    <property type="match status" value="1"/>
</dbReference>
<keyword evidence="5" id="KW-0143">Chaperone</keyword>
<keyword evidence="3" id="KW-0732">Signal</keyword>
<dbReference type="InterPro" id="IPR016148">
    <property type="entry name" value="Pili_assmbl_chaperone_C"/>
</dbReference>
<evidence type="ECO:0000313" key="9">
    <source>
        <dbReference type="Proteomes" id="UP000283709"/>
    </source>
</evidence>
<evidence type="ECO:0000256" key="3">
    <source>
        <dbReference type="ARBA" id="ARBA00022729"/>
    </source>
</evidence>
<dbReference type="GO" id="GO:0071555">
    <property type="term" value="P:cell wall organization"/>
    <property type="evidence" value="ECO:0007669"/>
    <property type="project" value="InterPro"/>
</dbReference>
<evidence type="ECO:0000256" key="2">
    <source>
        <dbReference type="ARBA" id="ARBA00007399"/>
    </source>
</evidence>
<accession>A0A3R7GX04</accession>
<dbReference type="PRINTS" id="PR00969">
    <property type="entry name" value="CHAPERONPILI"/>
</dbReference>
<dbReference type="Gene3D" id="2.60.40.10">
    <property type="entry name" value="Immunoglobulins"/>
    <property type="match status" value="2"/>
</dbReference>
<comment type="similarity">
    <text evidence="2">Belongs to the periplasmic pilus chaperone family.</text>
</comment>
<evidence type="ECO:0000256" key="5">
    <source>
        <dbReference type="ARBA" id="ARBA00023186"/>
    </source>
</evidence>
<dbReference type="InterPro" id="IPR013783">
    <property type="entry name" value="Ig-like_fold"/>
</dbReference>
<dbReference type="PANTHER" id="PTHR30251">
    <property type="entry name" value="PILUS ASSEMBLY CHAPERONE"/>
    <property type="match status" value="1"/>
</dbReference>
<evidence type="ECO:0000259" key="7">
    <source>
        <dbReference type="Pfam" id="PF02753"/>
    </source>
</evidence>
<evidence type="ECO:0000313" key="8">
    <source>
        <dbReference type="EMBL" id="RKF49814.1"/>
    </source>
</evidence>
<dbReference type="Pfam" id="PF02753">
    <property type="entry name" value="PapD_C"/>
    <property type="match status" value="1"/>
</dbReference>
<dbReference type="GO" id="GO:0030288">
    <property type="term" value="C:outer membrane-bounded periplasmic space"/>
    <property type="evidence" value="ECO:0007669"/>
    <property type="project" value="InterPro"/>
</dbReference>
<feature type="domain" description="Pili assembly chaperone C-terminal" evidence="7">
    <location>
        <begin position="192"/>
        <end position="259"/>
    </location>
</feature>
<dbReference type="InterPro" id="IPR001829">
    <property type="entry name" value="Pili_assmbl_chaperone_bac"/>
</dbReference>
<gene>
    <name evidence="8" type="ORF">BCY88_16685</name>
</gene>
<sequence>MTVLSNLRKAPGPRGNAFMPALCAAVLLLDGLTAQGVAAQAGAGLTISATRLIFPSASREASLQVYNENTYPVMVQAWVDAGDIAADPATIDAPFVILPPLIRLQPNEARALRVVYSQQSLPLDRESIFWFNAQMIPPQVDHRSSNVLDVSVRIRQKIFFRPQQLVRGSAEWIENLDCRPSRQSDVVIVRCRNPTPYFATVDRLGVVQEDGLFSAPGDMLAPFGDMEFRLAKERAANNPDRSALAPTSKLSIAVIGDEGYVVTLTKDLP</sequence>
<organism evidence="8 9">
    <name type="scientific">Paraburkholderia fungorum</name>
    <dbReference type="NCBI Taxonomy" id="134537"/>
    <lineage>
        <taxon>Bacteria</taxon>
        <taxon>Pseudomonadati</taxon>
        <taxon>Pseudomonadota</taxon>
        <taxon>Betaproteobacteria</taxon>
        <taxon>Burkholderiales</taxon>
        <taxon>Burkholderiaceae</taxon>
        <taxon>Paraburkholderia</taxon>
    </lineage>
</organism>
<dbReference type="AlphaFoldDB" id="A0A3R7GX04"/>
<reference evidence="8 9" key="1">
    <citation type="submission" date="2016-07" db="EMBL/GenBank/DDBJ databases">
        <title>Genome analysis of Burkholderia fungorum ES3-20.</title>
        <authorList>
            <person name="Xu D."/>
            <person name="Yao R."/>
            <person name="Zheng S."/>
        </authorList>
    </citation>
    <scope>NUCLEOTIDE SEQUENCE [LARGE SCALE GENOMIC DNA]</scope>
    <source>
        <strain evidence="8 9">ES3-20</strain>
    </source>
</reference>
<evidence type="ECO:0000256" key="1">
    <source>
        <dbReference type="ARBA" id="ARBA00004418"/>
    </source>
</evidence>
<dbReference type="OrthoDB" id="9131981at2"/>
<evidence type="ECO:0000256" key="4">
    <source>
        <dbReference type="ARBA" id="ARBA00022764"/>
    </source>
</evidence>
<dbReference type="InterPro" id="IPR050643">
    <property type="entry name" value="Periplasmic_pilus_chap"/>
</dbReference>
<feature type="domain" description="Pili assembly chaperone N-terminal" evidence="6">
    <location>
        <begin position="44"/>
        <end position="165"/>
    </location>
</feature>
<evidence type="ECO:0000259" key="6">
    <source>
        <dbReference type="Pfam" id="PF00345"/>
    </source>
</evidence>
<comment type="subcellular location">
    <subcellularLocation>
        <location evidence="1">Periplasm</location>
    </subcellularLocation>
</comment>
<dbReference type="SUPFAM" id="SSF49584">
    <property type="entry name" value="Periplasmic chaperone C-domain"/>
    <property type="match status" value="1"/>
</dbReference>